<dbReference type="InterPro" id="IPR000086">
    <property type="entry name" value="NUDIX_hydrolase_dom"/>
</dbReference>
<gene>
    <name evidence="3" type="ORF">VA596_34620</name>
</gene>
<feature type="domain" description="Nudix hydrolase" evidence="2">
    <location>
        <begin position="61"/>
        <end position="197"/>
    </location>
</feature>
<dbReference type="CDD" id="cd04688">
    <property type="entry name" value="NUDIX_Hydrolase"/>
    <property type="match status" value="1"/>
</dbReference>
<dbReference type="SUPFAM" id="SSF55811">
    <property type="entry name" value="Nudix"/>
    <property type="match status" value="1"/>
</dbReference>
<keyword evidence="4" id="KW-1185">Reference proteome</keyword>
<evidence type="ECO:0000259" key="2">
    <source>
        <dbReference type="PROSITE" id="PS51462"/>
    </source>
</evidence>
<evidence type="ECO:0000256" key="1">
    <source>
        <dbReference type="SAM" id="Phobius"/>
    </source>
</evidence>
<reference evidence="3 4" key="1">
    <citation type="submission" date="2023-12" db="EMBL/GenBank/DDBJ databases">
        <title>Amycolatopsis sp. V23-08.</title>
        <authorList>
            <person name="Somphong A."/>
        </authorList>
    </citation>
    <scope>NUCLEOTIDE SEQUENCE [LARGE SCALE GENOMIC DNA]</scope>
    <source>
        <strain evidence="3 4">V23-08</strain>
    </source>
</reference>
<dbReference type="PROSITE" id="PS51462">
    <property type="entry name" value="NUDIX"/>
    <property type="match status" value="1"/>
</dbReference>
<keyword evidence="1" id="KW-0812">Transmembrane</keyword>
<dbReference type="Pfam" id="PF00293">
    <property type="entry name" value="NUDIX"/>
    <property type="match status" value="1"/>
</dbReference>
<organism evidence="3 4">
    <name type="scientific">Amycolatopsis heterodermiae</name>
    <dbReference type="NCBI Taxonomy" id="3110235"/>
    <lineage>
        <taxon>Bacteria</taxon>
        <taxon>Bacillati</taxon>
        <taxon>Actinomycetota</taxon>
        <taxon>Actinomycetes</taxon>
        <taxon>Pseudonocardiales</taxon>
        <taxon>Pseudonocardiaceae</taxon>
        <taxon>Amycolatopsis</taxon>
    </lineage>
</organism>
<dbReference type="EMBL" id="JAYFSI010000010">
    <property type="protein sequence ID" value="MEA5364709.1"/>
    <property type="molecule type" value="Genomic_DNA"/>
</dbReference>
<dbReference type="RefSeq" id="WP_323332698.1">
    <property type="nucleotide sequence ID" value="NZ_JAYFSI010000010.1"/>
</dbReference>
<keyword evidence="1" id="KW-1133">Transmembrane helix</keyword>
<proteinExistence type="predicted"/>
<keyword evidence="1" id="KW-0472">Membrane</keyword>
<evidence type="ECO:0000313" key="4">
    <source>
        <dbReference type="Proteomes" id="UP001304298"/>
    </source>
</evidence>
<name>A0ABU5RG28_9PSEU</name>
<dbReference type="Gene3D" id="3.90.79.10">
    <property type="entry name" value="Nucleoside Triphosphate Pyrophosphohydrolase"/>
    <property type="match status" value="1"/>
</dbReference>
<evidence type="ECO:0000313" key="3">
    <source>
        <dbReference type="EMBL" id="MEA5364709.1"/>
    </source>
</evidence>
<sequence>MGVSPWAVPAFGIVVVALAGVFGGGWALVAAGVLFAGGVGVLGWVLLRERRVDSVGGMGSTIRPIVLGVIWRGDALLVFEGRDELKDETFYRPLGGGIEFGEVSQDALRREFVEELAADLTVGERIGVLENVYVWRGRQGHEIAFLFDAAFSDPGLYDRDEFKILDDDATARWVDFADFRDGRKILYPRGLTELLSSEQ</sequence>
<dbReference type="InterPro" id="IPR015797">
    <property type="entry name" value="NUDIX_hydrolase-like_dom_sf"/>
</dbReference>
<comment type="caution">
    <text evidence="3">The sequence shown here is derived from an EMBL/GenBank/DDBJ whole genome shotgun (WGS) entry which is preliminary data.</text>
</comment>
<feature type="transmembrane region" description="Helical" evidence="1">
    <location>
        <begin position="12"/>
        <end position="45"/>
    </location>
</feature>
<dbReference type="Proteomes" id="UP001304298">
    <property type="component" value="Unassembled WGS sequence"/>
</dbReference>
<accession>A0ABU5RG28</accession>
<protein>
    <submittedName>
        <fullName evidence="3">NUDIX domain-containing protein</fullName>
    </submittedName>
</protein>